<sequence>MNLNLGNSRNPRAWFHHILSSTNSVIPGTSAMVLALGLISSPIASAEVIAGWDAWSDEGGKTYNATVTNGASGQAVGTADTVDDTYPGWASWSASAHNNGASDDGSWGSITTSPPSTDVSAATAAVGLLNRTPSGEMTFTITNTSEAAVDLTGFHFDGVRIRTSAPDAWTLSVLEGSAVTEGVVLSGTILTDGSSPFLDRDNVDIPLTGLADRRLEAGQTVIFELAFTGGTGAVAGGNNTMIDNVAVIAEPATDNKLVISSVPADATAGSDFSVTVEVRDGSDAPYAVTQPTEISLSASGAGTISGNTITIGTGQSTATLNSVQYTKAESITLTALQTSGEPLVSSQASESIDILAGPATKLTIETEPDGSGVPVEDLTLFVSDTLTVYAISRDDVDNFIANDAESWSLENITGNLDPSDLTDNEDGSATFTAYDLGSVTIRATSSDLPDAVSGLISVEELVHRWTGAGANGSWETAGNWTSNILPSFDSTTDLFFSAPINGRGSPYIADDQVVRSITFDTTSTANLSISLVLPGNADPANLTFDTDSSEDPARITVDAAFTGVATLGYTVTTEAGRGIMILADDLLVTHNGSGNLVLNADITEDGGSHGITKTGVGTLMISGSNTYTGDTTIEEGVLALTGSSIADTSTLIIDGGIVDLTGDEVVSALFFGTEAQLDGTYGSSSSDPVPDIIDDSRFSGTGILTVDSNSAAAGYDAWAAANFGGQTADEDFNHDGVENGIAYFMNDTGVITLPGIVDGAITWTNGGNIPASAYGTEFVVQTSQDLVDWSPVAEEDLTSNDDSTLSYTLPTGEGKWFTRLQVIPN</sequence>
<reference evidence="3" key="1">
    <citation type="journal article" date="2019" name="Int. J. Syst. Evol. Microbiol.">
        <title>The Global Catalogue of Microorganisms (GCM) 10K type strain sequencing project: providing services to taxonomists for standard genome sequencing and annotation.</title>
        <authorList>
            <consortium name="The Broad Institute Genomics Platform"/>
            <consortium name="The Broad Institute Genome Sequencing Center for Infectious Disease"/>
            <person name="Wu L."/>
            <person name="Ma J."/>
        </authorList>
    </citation>
    <scope>NUCLEOTIDE SEQUENCE [LARGE SCALE GENOMIC DNA]</scope>
    <source>
        <strain evidence="3">CGMCC 4.1467</strain>
    </source>
</reference>
<evidence type="ECO:0000313" key="3">
    <source>
        <dbReference type="Proteomes" id="UP001596472"/>
    </source>
</evidence>
<comment type="caution">
    <text evidence="2">The sequence shown here is derived from an EMBL/GenBank/DDBJ whole genome shotgun (WGS) entry which is preliminary data.</text>
</comment>
<dbReference type="RefSeq" id="WP_379714591.1">
    <property type="nucleotide sequence ID" value="NZ_JBHTBS010000009.1"/>
</dbReference>
<dbReference type="Proteomes" id="UP001596472">
    <property type="component" value="Unassembled WGS sequence"/>
</dbReference>
<proteinExistence type="predicted"/>
<dbReference type="NCBIfam" id="TIGR02601">
    <property type="entry name" value="autotrns_rpt"/>
    <property type="match status" value="1"/>
</dbReference>
<evidence type="ECO:0000313" key="2">
    <source>
        <dbReference type="EMBL" id="MFC7338783.1"/>
    </source>
</evidence>
<dbReference type="Pfam" id="PF12951">
    <property type="entry name" value="PATR"/>
    <property type="match status" value="1"/>
</dbReference>
<name>A0ABW2LAT5_9BACT</name>
<keyword evidence="3" id="KW-1185">Reference proteome</keyword>
<protein>
    <submittedName>
        <fullName evidence="2">Autotransporter-associated beta strand repeat-containing protein</fullName>
    </submittedName>
</protein>
<dbReference type="EMBL" id="JBHTBS010000009">
    <property type="protein sequence ID" value="MFC7338783.1"/>
    <property type="molecule type" value="Genomic_DNA"/>
</dbReference>
<organism evidence="2 3">
    <name type="scientific">Haloferula chungangensis</name>
    <dbReference type="NCBI Taxonomy" id="1048331"/>
    <lineage>
        <taxon>Bacteria</taxon>
        <taxon>Pseudomonadati</taxon>
        <taxon>Verrucomicrobiota</taxon>
        <taxon>Verrucomicrobiia</taxon>
        <taxon>Verrucomicrobiales</taxon>
        <taxon>Verrucomicrobiaceae</taxon>
        <taxon>Haloferula</taxon>
    </lineage>
</organism>
<dbReference type="InterPro" id="IPR013425">
    <property type="entry name" value="Autotrns_rpt"/>
</dbReference>
<evidence type="ECO:0000256" key="1">
    <source>
        <dbReference type="ARBA" id="ARBA00022729"/>
    </source>
</evidence>
<keyword evidence="1" id="KW-0732">Signal</keyword>
<accession>A0ABW2LAT5</accession>
<gene>
    <name evidence="2" type="ORF">ACFQY0_16425</name>
</gene>